<sequence>MKNLGGNFMIKFFEKGIYVVMLIALVLPMIGAIQGGNLSNWGEITKGIAQLKVTVSLGYAALLAAIATTFKHAGQFAKHKKDLYHMILAFVLMIFLDITLYAWSFTEYSRYGNIPVYIIGCWAFLYVTANFLKVIRNMMNIEEK</sequence>
<gene>
    <name evidence="2" type="ORF">FPS98_00125</name>
</gene>
<dbReference type="AlphaFoldDB" id="A0A517I130"/>
<feature type="transmembrane region" description="Helical" evidence="1">
    <location>
        <begin position="83"/>
        <end position="102"/>
    </location>
</feature>
<keyword evidence="1" id="KW-0472">Membrane</keyword>
<reference evidence="2 3" key="1">
    <citation type="submission" date="2019-07" db="EMBL/GenBank/DDBJ databases">
        <title>Characterization of Brevibacillus brevis HK544, as a potential biocontrol agent.</title>
        <authorList>
            <person name="Kim H."/>
        </authorList>
    </citation>
    <scope>NUCLEOTIDE SEQUENCE [LARGE SCALE GENOMIC DNA]</scope>
    <source>
        <strain evidence="2 3">HK544</strain>
    </source>
</reference>
<dbReference type="Proteomes" id="UP000317713">
    <property type="component" value="Chromosome"/>
</dbReference>
<keyword evidence="1" id="KW-1133">Transmembrane helix</keyword>
<evidence type="ECO:0000256" key="1">
    <source>
        <dbReference type="SAM" id="Phobius"/>
    </source>
</evidence>
<evidence type="ECO:0000313" key="3">
    <source>
        <dbReference type="Proteomes" id="UP000317713"/>
    </source>
</evidence>
<evidence type="ECO:0000313" key="2">
    <source>
        <dbReference type="EMBL" id="QDS32514.1"/>
    </source>
</evidence>
<proteinExistence type="predicted"/>
<keyword evidence="1" id="KW-0812">Transmembrane</keyword>
<feature type="transmembrane region" description="Helical" evidence="1">
    <location>
        <begin position="114"/>
        <end position="135"/>
    </location>
</feature>
<organism evidence="2 3">
    <name type="scientific">Brevibacillus brevis</name>
    <name type="common">Bacillus brevis</name>
    <dbReference type="NCBI Taxonomy" id="1393"/>
    <lineage>
        <taxon>Bacteria</taxon>
        <taxon>Bacillati</taxon>
        <taxon>Bacillota</taxon>
        <taxon>Bacilli</taxon>
        <taxon>Bacillales</taxon>
        <taxon>Paenibacillaceae</taxon>
        <taxon>Brevibacillus</taxon>
    </lineage>
</organism>
<feature type="transmembrane region" description="Helical" evidence="1">
    <location>
        <begin position="53"/>
        <end position="71"/>
    </location>
</feature>
<accession>A0A517I130</accession>
<name>A0A517I130_BREBE</name>
<protein>
    <submittedName>
        <fullName evidence="2">DUF2878 family protein</fullName>
    </submittedName>
</protein>
<feature type="transmembrane region" description="Helical" evidence="1">
    <location>
        <begin position="12"/>
        <end position="33"/>
    </location>
</feature>
<dbReference type="EMBL" id="CP042161">
    <property type="protein sequence ID" value="QDS32514.1"/>
    <property type="molecule type" value="Genomic_DNA"/>
</dbReference>